<evidence type="ECO:0000256" key="1">
    <source>
        <dbReference type="SAM" id="MobiDB-lite"/>
    </source>
</evidence>
<organism evidence="2 3">
    <name type="scientific">Acropora cervicornis</name>
    <name type="common">Staghorn coral</name>
    <dbReference type="NCBI Taxonomy" id="6130"/>
    <lineage>
        <taxon>Eukaryota</taxon>
        <taxon>Metazoa</taxon>
        <taxon>Cnidaria</taxon>
        <taxon>Anthozoa</taxon>
        <taxon>Hexacorallia</taxon>
        <taxon>Scleractinia</taxon>
        <taxon>Astrocoeniina</taxon>
        <taxon>Acroporidae</taxon>
        <taxon>Acropora</taxon>
    </lineage>
</organism>
<dbReference type="PANTHER" id="PTHR33047">
    <property type="entry name" value="PROTEIN TAR1"/>
    <property type="match status" value="1"/>
</dbReference>
<keyword evidence="3" id="KW-1185">Reference proteome</keyword>
<gene>
    <name evidence="2" type="ORF">P5673_032160</name>
</gene>
<protein>
    <submittedName>
        <fullName evidence="2">Uncharacterized protein</fullName>
    </submittedName>
</protein>
<feature type="compositionally biased region" description="Polar residues" evidence="1">
    <location>
        <begin position="1"/>
        <end position="12"/>
    </location>
</feature>
<comment type="caution">
    <text evidence="2">The sequence shown here is derived from an EMBL/GenBank/DDBJ whole genome shotgun (WGS) entry which is preliminary data.</text>
</comment>
<reference evidence="2" key="1">
    <citation type="journal article" date="2023" name="G3 (Bethesda)">
        <title>Whole genome assembly and annotation of the endangered Caribbean coral Acropora cervicornis.</title>
        <authorList>
            <person name="Selwyn J.D."/>
            <person name="Vollmer S.V."/>
        </authorList>
    </citation>
    <scope>NUCLEOTIDE SEQUENCE</scope>
    <source>
        <strain evidence="2">K2</strain>
    </source>
</reference>
<evidence type="ECO:0000313" key="2">
    <source>
        <dbReference type="EMBL" id="KAK2547822.1"/>
    </source>
</evidence>
<reference evidence="2" key="2">
    <citation type="journal article" date="2023" name="Science">
        <title>Genomic signatures of disease resistance in endangered staghorn corals.</title>
        <authorList>
            <person name="Vollmer S.V."/>
            <person name="Selwyn J.D."/>
            <person name="Despard B.A."/>
            <person name="Roesel C.L."/>
        </authorList>
    </citation>
    <scope>NUCLEOTIDE SEQUENCE</scope>
    <source>
        <strain evidence="2">K2</strain>
    </source>
</reference>
<accession>A0AAD9PRP1</accession>
<dbReference type="InterPro" id="IPR052997">
    <property type="entry name" value="RRT15-like"/>
</dbReference>
<dbReference type="AlphaFoldDB" id="A0AAD9PRP1"/>
<dbReference type="PANTHER" id="PTHR33047:SF8">
    <property type="entry name" value="REGULATOR OF RDNA TRANSCRIPTION PROTEIN 15"/>
    <property type="match status" value="1"/>
</dbReference>
<feature type="region of interest" description="Disordered" evidence="1">
    <location>
        <begin position="1"/>
        <end position="28"/>
    </location>
</feature>
<feature type="non-terminal residue" evidence="2">
    <location>
        <position position="1"/>
    </location>
</feature>
<sequence length="102" mass="11062">MTAWTANFSTTRISREEPTSKDQKATSLRTLGCHKPVTPEVTCLTPLAPHSGRRSKGSIGRALAVVARTGGSDRASFCPFVRRRISVLPEPTLGHLRCSLTD</sequence>
<proteinExistence type="predicted"/>
<evidence type="ECO:0000313" key="3">
    <source>
        <dbReference type="Proteomes" id="UP001249851"/>
    </source>
</evidence>
<name>A0AAD9PRP1_ACRCE</name>
<feature type="compositionally biased region" description="Basic and acidic residues" evidence="1">
    <location>
        <begin position="13"/>
        <end position="24"/>
    </location>
</feature>
<dbReference type="Proteomes" id="UP001249851">
    <property type="component" value="Unassembled WGS sequence"/>
</dbReference>
<dbReference type="EMBL" id="JARQWQ010000167">
    <property type="protein sequence ID" value="KAK2547822.1"/>
    <property type="molecule type" value="Genomic_DNA"/>
</dbReference>